<keyword evidence="3 6" id="KW-1133">Transmembrane helix</keyword>
<sequence>MNPSVTHPSLDNAQTANIAVCSVVYGLAIVCTAISIYNKARRKVLYIIDDRLMILAVISLTGELAGYIYSIKLGFGKHMETLNVTSIATIYKVFYILEILYVFTVVAAKVSLSIMIYRLFHVYRSIRIICMILIVLTVCYLVVALGVTIFQCVPIDKAWSYPSSSTSGSCMNLKAIYLGIAIPNIGTDIILTLLPIYCVVGLSLTTGDKLRICLMFSVGSIITISSALRLCALLDLYYKPQDFTFIGPRPQLWSFIETEMGIAISTGSPLIVQLGVKLKDYQISSLDRRKNPTSNRIAQEETKIRSTRVNEFTSDGKV</sequence>
<dbReference type="OrthoDB" id="10017208at2759"/>
<evidence type="ECO:0000256" key="2">
    <source>
        <dbReference type="ARBA" id="ARBA00022692"/>
    </source>
</evidence>
<dbReference type="AlphaFoldDB" id="A0A4Y8D1U1"/>
<accession>A0A4Y8D1U1</accession>
<dbReference type="InterPro" id="IPR049326">
    <property type="entry name" value="Rhodopsin_dom_fungi"/>
</dbReference>
<organism evidence="8 9">
    <name type="scientific">Botryotinia calthae</name>
    <dbReference type="NCBI Taxonomy" id="38488"/>
    <lineage>
        <taxon>Eukaryota</taxon>
        <taxon>Fungi</taxon>
        <taxon>Dikarya</taxon>
        <taxon>Ascomycota</taxon>
        <taxon>Pezizomycotina</taxon>
        <taxon>Leotiomycetes</taxon>
        <taxon>Helotiales</taxon>
        <taxon>Sclerotiniaceae</taxon>
        <taxon>Botryotinia</taxon>
    </lineage>
</organism>
<keyword evidence="9" id="KW-1185">Reference proteome</keyword>
<proteinExistence type="inferred from homology"/>
<dbReference type="InterPro" id="IPR052337">
    <property type="entry name" value="SAT4-like"/>
</dbReference>
<comment type="caution">
    <text evidence="8">The sequence shown here is derived from an EMBL/GenBank/DDBJ whole genome shotgun (WGS) entry which is preliminary data.</text>
</comment>
<dbReference type="PANTHER" id="PTHR33048:SF47">
    <property type="entry name" value="INTEGRAL MEMBRANE PROTEIN-RELATED"/>
    <property type="match status" value="1"/>
</dbReference>
<gene>
    <name evidence="8" type="ORF">BOTCAL_0200g00150</name>
</gene>
<feature type="transmembrane region" description="Helical" evidence="6">
    <location>
        <begin position="212"/>
        <end position="238"/>
    </location>
</feature>
<feature type="transmembrane region" description="Helical" evidence="6">
    <location>
        <begin position="90"/>
        <end position="116"/>
    </location>
</feature>
<comment type="similarity">
    <text evidence="5">Belongs to the SAT4 family.</text>
</comment>
<dbReference type="STRING" id="38488.A0A4Y8D1U1"/>
<feature type="transmembrane region" description="Helical" evidence="6">
    <location>
        <begin position="128"/>
        <end position="155"/>
    </location>
</feature>
<reference evidence="8 9" key="1">
    <citation type="submission" date="2017-11" db="EMBL/GenBank/DDBJ databases">
        <title>Comparative genomics of Botrytis spp.</title>
        <authorList>
            <person name="Valero-Jimenez C.A."/>
            <person name="Tapia P."/>
            <person name="Veloso J."/>
            <person name="Silva-Moreno E."/>
            <person name="Staats M."/>
            <person name="Valdes J.H."/>
            <person name="Van Kan J.A.L."/>
        </authorList>
    </citation>
    <scope>NUCLEOTIDE SEQUENCE [LARGE SCALE GENOMIC DNA]</scope>
    <source>
        <strain evidence="8 9">MUCL2830</strain>
    </source>
</reference>
<dbReference type="PANTHER" id="PTHR33048">
    <property type="entry name" value="PTH11-LIKE INTEGRAL MEMBRANE PROTEIN (AFU_ORTHOLOGUE AFUA_5G11245)"/>
    <property type="match status" value="1"/>
</dbReference>
<dbReference type="EMBL" id="PHWZ01000200">
    <property type="protein sequence ID" value="TEY58787.1"/>
    <property type="molecule type" value="Genomic_DNA"/>
</dbReference>
<feature type="transmembrane region" description="Helical" evidence="6">
    <location>
        <begin position="16"/>
        <end position="40"/>
    </location>
</feature>
<evidence type="ECO:0000256" key="3">
    <source>
        <dbReference type="ARBA" id="ARBA00022989"/>
    </source>
</evidence>
<keyword evidence="4 6" id="KW-0472">Membrane</keyword>
<dbReference type="Pfam" id="PF20684">
    <property type="entry name" value="Fung_rhodopsin"/>
    <property type="match status" value="1"/>
</dbReference>
<feature type="transmembrane region" description="Helical" evidence="6">
    <location>
        <begin position="175"/>
        <end position="200"/>
    </location>
</feature>
<feature type="domain" description="Rhodopsin" evidence="7">
    <location>
        <begin position="40"/>
        <end position="263"/>
    </location>
</feature>
<protein>
    <recommendedName>
        <fullName evidence="7">Rhodopsin domain-containing protein</fullName>
    </recommendedName>
</protein>
<evidence type="ECO:0000256" key="6">
    <source>
        <dbReference type="SAM" id="Phobius"/>
    </source>
</evidence>
<evidence type="ECO:0000256" key="4">
    <source>
        <dbReference type="ARBA" id="ARBA00023136"/>
    </source>
</evidence>
<dbReference type="Proteomes" id="UP000297299">
    <property type="component" value="Unassembled WGS sequence"/>
</dbReference>
<evidence type="ECO:0000256" key="5">
    <source>
        <dbReference type="ARBA" id="ARBA00038359"/>
    </source>
</evidence>
<evidence type="ECO:0000259" key="7">
    <source>
        <dbReference type="Pfam" id="PF20684"/>
    </source>
</evidence>
<dbReference type="GO" id="GO:0016020">
    <property type="term" value="C:membrane"/>
    <property type="evidence" value="ECO:0007669"/>
    <property type="project" value="UniProtKB-SubCell"/>
</dbReference>
<evidence type="ECO:0000256" key="1">
    <source>
        <dbReference type="ARBA" id="ARBA00004141"/>
    </source>
</evidence>
<evidence type="ECO:0000313" key="8">
    <source>
        <dbReference type="EMBL" id="TEY58787.1"/>
    </source>
</evidence>
<name>A0A4Y8D1U1_9HELO</name>
<keyword evidence="2 6" id="KW-0812">Transmembrane</keyword>
<evidence type="ECO:0000313" key="9">
    <source>
        <dbReference type="Proteomes" id="UP000297299"/>
    </source>
</evidence>
<comment type="subcellular location">
    <subcellularLocation>
        <location evidence="1">Membrane</location>
        <topology evidence="1">Multi-pass membrane protein</topology>
    </subcellularLocation>
</comment>
<feature type="transmembrane region" description="Helical" evidence="6">
    <location>
        <begin position="52"/>
        <end position="70"/>
    </location>
</feature>